<dbReference type="PANTHER" id="PTHR43229:SF2">
    <property type="entry name" value="NODULATION PROTEIN J"/>
    <property type="match status" value="1"/>
</dbReference>
<keyword evidence="4 6" id="KW-0472">Membrane</keyword>
<dbReference type="Pfam" id="PF01061">
    <property type="entry name" value="ABC2_membrane"/>
    <property type="match status" value="1"/>
</dbReference>
<dbReference type="PANTHER" id="PTHR43229">
    <property type="entry name" value="NODULATION PROTEIN J"/>
    <property type="match status" value="1"/>
</dbReference>
<evidence type="ECO:0000256" key="4">
    <source>
        <dbReference type="ARBA" id="ARBA00023136"/>
    </source>
</evidence>
<feature type="transmembrane region" description="Helical" evidence="6">
    <location>
        <begin position="19"/>
        <end position="40"/>
    </location>
</feature>
<evidence type="ECO:0000259" key="7">
    <source>
        <dbReference type="PROSITE" id="PS51012"/>
    </source>
</evidence>
<name>A0A7W9HG96_9PSEU</name>
<feature type="transmembrane region" description="Helical" evidence="6">
    <location>
        <begin position="170"/>
        <end position="189"/>
    </location>
</feature>
<dbReference type="PIRSF" id="PIRSF006648">
    <property type="entry name" value="DrrB"/>
    <property type="match status" value="1"/>
</dbReference>
<feature type="transmembrane region" description="Helical" evidence="6">
    <location>
        <begin position="131"/>
        <end position="158"/>
    </location>
</feature>
<evidence type="ECO:0000256" key="2">
    <source>
        <dbReference type="ARBA" id="ARBA00022692"/>
    </source>
</evidence>
<keyword evidence="5" id="KW-0046">Antibiotic resistance</keyword>
<comment type="similarity">
    <text evidence="6">Belongs to the ABC-2 integral membrane protein family.</text>
</comment>
<evidence type="ECO:0000256" key="5">
    <source>
        <dbReference type="ARBA" id="ARBA00023251"/>
    </source>
</evidence>
<keyword evidence="6" id="KW-1003">Cell membrane</keyword>
<evidence type="ECO:0000313" key="8">
    <source>
        <dbReference type="EMBL" id="MBB5801680.1"/>
    </source>
</evidence>
<evidence type="ECO:0000256" key="6">
    <source>
        <dbReference type="RuleBase" id="RU361157"/>
    </source>
</evidence>
<evidence type="ECO:0000256" key="1">
    <source>
        <dbReference type="ARBA" id="ARBA00004141"/>
    </source>
</evidence>
<comment type="subcellular location">
    <subcellularLocation>
        <location evidence="6">Cell membrane</location>
        <topology evidence="6">Multi-pass membrane protein</topology>
    </subcellularLocation>
    <subcellularLocation>
        <location evidence="1">Membrane</location>
        <topology evidence="1">Multi-pass membrane protein</topology>
    </subcellularLocation>
</comment>
<keyword evidence="9" id="KW-1185">Reference proteome</keyword>
<dbReference type="GO" id="GO:0140359">
    <property type="term" value="F:ABC-type transporter activity"/>
    <property type="evidence" value="ECO:0007669"/>
    <property type="project" value="InterPro"/>
</dbReference>
<dbReference type="InterPro" id="IPR013525">
    <property type="entry name" value="ABC2_TM"/>
</dbReference>
<feature type="transmembrane region" description="Helical" evidence="6">
    <location>
        <begin position="219"/>
        <end position="239"/>
    </location>
</feature>
<keyword evidence="2 6" id="KW-0812">Transmembrane</keyword>
<dbReference type="InterPro" id="IPR047817">
    <property type="entry name" value="ABC2_TM_bact-type"/>
</dbReference>
<feature type="transmembrane region" description="Helical" evidence="6">
    <location>
        <begin position="104"/>
        <end position="125"/>
    </location>
</feature>
<dbReference type="AlphaFoldDB" id="A0A7W9HG96"/>
<keyword evidence="3 6" id="KW-1133">Transmembrane helix</keyword>
<dbReference type="EMBL" id="JACHMO010000001">
    <property type="protein sequence ID" value="MBB5801680.1"/>
    <property type="molecule type" value="Genomic_DNA"/>
</dbReference>
<proteinExistence type="inferred from homology"/>
<gene>
    <name evidence="8" type="ORF">F4560_001448</name>
</gene>
<evidence type="ECO:0000313" key="9">
    <source>
        <dbReference type="Proteomes" id="UP000552097"/>
    </source>
</evidence>
<feature type="domain" description="ABC transmembrane type-2" evidence="7">
    <location>
        <begin position="15"/>
        <end position="242"/>
    </location>
</feature>
<feature type="transmembrane region" description="Helical" evidence="6">
    <location>
        <begin position="47"/>
        <end position="65"/>
    </location>
</feature>
<dbReference type="InterPro" id="IPR051784">
    <property type="entry name" value="Nod_factor_ABC_transporter"/>
</dbReference>
<dbReference type="GO" id="GO:0043190">
    <property type="term" value="C:ATP-binding cassette (ABC) transporter complex"/>
    <property type="evidence" value="ECO:0007669"/>
    <property type="project" value="InterPro"/>
</dbReference>
<dbReference type="GO" id="GO:0046677">
    <property type="term" value="P:response to antibiotic"/>
    <property type="evidence" value="ECO:0007669"/>
    <property type="project" value="UniProtKB-KW"/>
</dbReference>
<reference evidence="8 9" key="1">
    <citation type="submission" date="2020-08" db="EMBL/GenBank/DDBJ databases">
        <title>Sequencing the genomes of 1000 actinobacteria strains.</title>
        <authorList>
            <person name="Klenk H.-P."/>
        </authorList>
    </citation>
    <scope>NUCLEOTIDE SEQUENCE [LARGE SCALE GENOMIC DNA]</scope>
    <source>
        <strain evidence="8 9">DSM 45486</strain>
    </source>
</reference>
<keyword evidence="6" id="KW-0813">Transport</keyword>
<accession>A0A7W9HG96</accession>
<dbReference type="RefSeq" id="WP_184917820.1">
    <property type="nucleotide sequence ID" value="NZ_JACHMO010000001.1"/>
</dbReference>
<dbReference type="PROSITE" id="PS51012">
    <property type="entry name" value="ABC_TM2"/>
    <property type="match status" value="1"/>
</dbReference>
<dbReference type="Proteomes" id="UP000552097">
    <property type="component" value="Unassembled WGS sequence"/>
</dbReference>
<protein>
    <recommendedName>
        <fullName evidence="6">Transport permease protein</fullName>
    </recommendedName>
</protein>
<comment type="caution">
    <text evidence="8">The sequence shown here is derived from an EMBL/GenBank/DDBJ whole genome shotgun (WGS) entry which is preliminary data.</text>
</comment>
<evidence type="ECO:0000256" key="3">
    <source>
        <dbReference type="ARBA" id="ARBA00022989"/>
    </source>
</evidence>
<organism evidence="8 9">
    <name type="scientific">Saccharothrix ecbatanensis</name>
    <dbReference type="NCBI Taxonomy" id="1105145"/>
    <lineage>
        <taxon>Bacteria</taxon>
        <taxon>Bacillati</taxon>
        <taxon>Actinomycetota</taxon>
        <taxon>Actinomycetes</taxon>
        <taxon>Pseudonocardiales</taxon>
        <taxon>Pseudonocardiaceae</taxon>
        <taxon>Saccharothrix</taxon>
    </lineage>
</organism>
<sequence>MITVFGAAVWFQGLQMRRIANLSALVATPLFTLALVAIMVHSGRADLAPYAVVGATVIAVWQMAINESGDIIDADRGQGTLEALISTPAPLSLVVLGRTTTITVISLLSLVESVVVARLTFGVVVDVHHVGLFAATLALTAVAMAMTASALAGVFVLSRSARTFQNALSYPFYLLSGAVVPAPLLPEWLQPITKVIFLSWSTDLIRDCLRPGAVPNAPARLAVVAGLGLAAMVVGVWVLRRILQRVRTTGAVSFA</sequence>
<dbReference type="InterPro" id="IPR000412">
    <property type="entry name" value="ABC_2_transport"/>
</dbReference>